<gene>
    <name evidence="5" type="ORF">OHN36_08500</name>
</gene>
<keyword evidence="2" id="KW-0233">DNA recombination</keyword>
<proteinExistence type="predicted"/>
<dbReference type="PROSITE" id="PS51900">
    <property type="entry name" value="CB"/>
    <property type="match status" value="1"/>
</dbReference>
<keyword evidence="1 3" id="KW-0238">DNA-binding</keyword>
<dbReference type="SUPFAM" id="SSF56349">
    <property type="entry name" value="DNA breaking-rejoining enzymes"/>
    <property type="match status" value="1"/>
</dbReference>
<dbReference type="EMBL" id="CP108330">
    <property type="protein sequence ID" value="WUR37221.1"/>
    <property type="molecule type" value="Genomic_DNA"/>
</dbReference>
<reference evidence="5" key="1">
    <citation type="submission" date="2022-10" db="EMBL/GenBank/DDBJ databases">
        <title>The complete genomes of actinobacterial strains from the NBC collection.</title>
        <authorList>
            <person name="Joergensen T.S."/>
            <person name="Alvarez Arevalo M."/>
            <person name="Sterndorff E.B."/>
            <person name="Faurdal D."/>
            <person name="Vuksanovic O."/>
            <person name="Mourched A.-S."/>
            <person name="Charusanti P."/>
            <person name="Shaw S."/>
            <person name="Blin K."/>
            <person name="Weber T."/>
        </authorList>
    </citation>
    <scope>NUCLEOTIDE SEQUENCE</scope>
    <source>
        <strain evidence="5">NBC_00489</strain>
    </source>
</reference>
<dbReference type="InterPro" id="IPR011010">
    <property type="entry name" value="DNA_brk_join_enz"/>
</dbReference>
<organism evidence="5 6">
    <name type="scientific">Streptomyces griseoaurantiacus</name>
    <dbReference type="NCBI Taxonomy" id="68213"/>
    <lineage>
        <taxon>Bacteria</taxon>
        <taxon>Bacillati</taxon>
        <taxon>Actinomycetota</taxon>
        <taxon>Actinomycetes</taxon>
        <taxon>Kitasatosporales</taxon>
        <taxon>Streptomycetaceae</taxon>
        <taxon>Streptomyces</taxon>
        <taxon>Streptomyces aurantiacus group</taxon>
    </lineage>
</organism>
<name>A0ABZ1UYJ6_9ACTN</name>
<evidence type="ECO:0000256" key="2">
    <source>
        <dbReference type="ARBA" id="ARBA00023172"/>
    </source>
</evidence>
<evidence type="ECO:0000256" key="1">
    <source>
        <dbReference type="ARBA" id="ARBA00023125"/>
    </source>
</evidence>
<evidence type="ECO:0000313" key="6">
    <source>
        <dbReference type="Proteomes" id="UP001432161"/>
    </source>
</evidence>
<feature type="domain" description="Core-binding (CB)" evidence="4">
    <location>
        <begin position="64"/>
        <end position="156"/>
    </location>
</feature>
<dbReference type="Gene3D" id="1.10.443.10">
    <property type="entry name" value="Intergrase catalytic core"/>
    <property type="match status" value="1"/>
</dbReference>
<evidence type="ECO:0000313" key="5">
    <source>
        <dbReference type="EMBL" id="WUR37221.1"/>
    </source>
</evidence>
<dbReference type="InterPro" id="IPR013762">
    <property type="entry name" value="Integrase-like_cat_sf"/>
</dbReference>
<evidence type="ECO:0000259" key="4">
    <source>
        <dbReference type="PROSITE" id="PS51900"/>
    </source>
</evidence>
<dbReference type="InterPro" id="IPR044068">
    <property type="entry name" value="CB"/>
</dbReference>
<dbReference type="InterPro" id="IPR004107">
    <property type="entry name" value="Integrase_SAM-like_N"/>
</dbReference>
<dbReference type="Pfam" id="PF02899">
    <property type="entry name" value="Phage_int_SAM_1"/>
    <property type="match status" value="1"/>
</dbReference>
<dbReference type="Proteomes" id="UP001432161">
    <property type="component" value="Chromosome"/>
</dbReference>
<dbReference type="InterPro" id="IPR010998">
    <property type="entry name" value="Integrase_recombinase_N"/>
</dbReference>
<dbReference type="Gene3D" id="1.10.150.130">
    <property type="match status" value="1"/>
</dbReference>
<keyword evidence="6" id="KW-1185">Reference proteome</keyword>
<protein>
    <submittedName>
        <fullName evidence="5">Site-specific integrase</fullName>
    </submittedName>
</protein>
<accession>A0ABZ1UYJ6</accession>
<evidence type="ECO:0000256" key="3">
    <source>
        <dbReference type="PROSITE-ProRule" id="PRU01248"/>
    </source>
</evidence>
<sequence length="705" mass="79656">MTTAVPATFGGIPNDALVLANRPLTPYVDLAATSRFGDDKWDLSPCRHQAHQHALTINFLTLPVQFRQAAKELCFAMLRYDLPEGEKEMSASTIRGMVSDLKEFLDWADERGIRTLREITTDDIDAYRLRVETRRHTANTVGRKRRAVCNLWYFRRKLISDALSIDPMTAWPEIKGPRRRPASGPENTTDRIPEQVLAPLLMWALRWVEEFADDVIRAQDDWLALRDQSTGYMGIVDGTTPHERIIALLRQYRATRRPLPRGKPRGGYKHERPPVNVFHLSRQANVDTTTLRREPFWSMIAEAIDELGLDDSTYMTTEIRGQLDGQPWLRGIRYDDVTRFTNRLQIACYIVIAYLSGMREAEIKHMKRGCLSVMRDEDGRPVRYKVTSQAFKGEDTPAGTEATWVVGASVATAVRVLERLQPPGQDLLFAQPPASRSSDLGSSSNSVMGVNATIDGMARLMKWINEYCAEHGRDDAIPQVNGKDLRLVTKQFRRTLAWTIARQPGGTIAGAIQYRHHSVQMFEGYAGTSASGFRHEVEAEQAIARGEQLGDIILNPAPQRLTGPAAEEAEARLASLENEVHFAGKVIPDRKRLERFMLRHDPHIHPGQFVTCVYNPDRALCRREGDGPSLPDCQPLKCRNVALTAENIDAFLAWLQRLERALANGVILAPYVRDRMEQRRAELTEFLEANNIPTGMNTTTKETVR</sequence>